<evidence type="ECO:0000313" key="2">
    <source>
        <dbReference type="EMBL" id="CAI5713569.1"/>
    </source>
</evidence>
<feature type="compositionally biased region" description="Low complexity" evidence="1">
    <location>
        <begin position="403"/>
        <end position="418"/>
    </location>
</feature>
<evidence type="ECO:0008006" key="4">
    <source>
        <dbReference type="Google" id="ProtNLM"/>
    </source>
</evidence>
<feature type="region of interest" description="Disordered" evidence="1">
    <location>
        <begin position="393"/>
        <end position="418"/>
    </location>
</feature>
<sequence>MDESRRAIRQGRDWAARGAYARARTTWRAAQARAYRAQDHAALFVLSVNVGEACVRLAAQSPDPAAVYEAQANLEYAVQVVHECGLEWHVGRRHSELARGVRRAEMLRREVAKLLDAMRVADDDGPTAAADAKETDSECTTCGQRRGQQRAMVLDASDGCYYCSACYEEYYATVAVDAAGDPGVNEWMADEAMNAQHDHSERDGCSVDARIAEEGGDGVLDTAASLWRPVVEDVVLHEKLDDRVDEQKTGGTTVDRIRYDRVELGSLAEYLTGKCQVGDKDEQLGSSKPSDDVDDTCVPVADASTDDDRHHVEVHRKESFAASDELQEKLREACVATVDDDSLREEETALVDEDTVDKACENRKYSIPRLLDLRRVSPRDCPECLLESPVRDDGSVCKRVHSRAGSSRKTSSSKLTPR</sequence>
<name>A0AAV0T436_HYABA</name>
<dbReference type="Proteomes" id="UP001162031">
    <property type="component" value="Unassembled WGS sequence"/>
</dbReference>
<evidence type="ECO:0000256" key="1">
    <source>
        <dbReference type="SAM" id="MobiDB-lite"/>
    </source>
</evidence>
<protein>
    <recommendedName>
        <fullName evidence="4">ZZ-type domain-containing protein</fullName>
    </recommendedName>
</protein>
<keyword evidence="3" id="KW-1185">Reference proteome</keyword>
<dbReference type="AlphaFoldDB" id="A0AAV0T436"/>
<reference evidence="2" key="1">
    <citation type="submission" date="2022-12" db="EMBL/GenBank/DDBJ databases">
        <authorList>
            <person name="Webb A."/>
        </authorList>
    </citation>
    <scope>NUCLEOTIDE SEQUENCE</scope>
    <source>
        <strain evidence="2">Hp1</strain>
    </source>
</reference>
<dbReference type="EMBL" id="CANTFL010000090">
    <property type="protein sequence ID" value="CAI5713569.1"/>
    <property type="molecule type" value="Genomic_DNA"/>
</dbReference>
<accession>A0AAV0T436</accession>
<evidence type="ECO:0000313" key="3">
    <source>
        <dbReference type="Proteomes" id="UP001162031"/>
    </source>
</evidence>
<gene>
    <name evidence="2" type="ORF">HBR001_LOCUS1072</name>
</gene>
<proteinExistence type="predicted"/>
<organism evidence="2 3">
    <name type="scientific">Hyaloperonospora brassicae</name>
    <name type="common">Brassica downy mildew</name>
    <name type="synonym">Peronospora brassicae</name>
    <dbReference type="NCBI Taxonomy" id="162125"/>
    <lineage>
        <taxon>Eukaryota</taxon>
        <taxon>Sar</taxon>
        <taxon>Stramenopiles</taxon>
        <taxon>Oomycota</taxon>
        <taxon>Peronosporomycetes</taxon>
        <taxon>Peronosporales</taxon>
        <taxon>Peronosporaceae</taxon>
        <taxon>Hyaloperonospora</taxon>
    </lineage>
</organism>
<comment type="caution">
    <text evidence="2">The sequence shown here is derived from an EMBL/GenBank/DDBJ whole genome shotgun (WGS) entry which is preliminary data.</text>
</comment>